<sequence length="88" mass="9348">MRALIIIGIIVVLAAIGALATGLVDISQTQKGQLPRIAVEGGQAPRFDVKTADVKVGTTTRDVDVPRIDVGTRKEEVKVPTVDVDKKD</sequence>
<dbReference type="OrthoDB" id="7583249at2"/>
<dbReference type="EMBL" id="MIPT01000001">
    <property type="protein sequence ID" value="OHT21288.1"/>
    <property type="molecule type" value="Genomic_DNA"/>
</dbReference>
<proteinExistence type="predicted"/>
<evidence type="ECO:0000313" key="2">
    <source>
        <dbReference type="Proteomes" id="UP000179467"/>
    </source>
</evidence>
<keyword evidence="2" id="KW-1185">Reference proteome</keyword>
<evidence type="ECO:0000313" key="1">
    <source>
        <dbReference type="EMBL" id="OHT21288.1"/>
    </source>
</evidence>
<protein>
    <submittedName>
        <fullName evidence="1">Uncharacterized protein</fullName>
    </submittedName>
</protein>
<accession>A0A1S1HGY6</accession>
<name>A0A1S1HGY6_9SPHN</name>
<dbReference type="RefSeq" id="WP_015457876.1">
    <property type="nucleotide sequence ID" value="NZ_MIPT01000001.1"/>
</dbReference>
<dbReference type="AlphaFoldDB" id="A0A1S1HGY6"/>
<organism evidence="1 2">
    <name type="scientific">Edaphosphingomonas haloaromaticamans</name>
    <dbReference type="NCBI Taxonomy" id="653954"/>
    <lineage>
        <taxon>Bacteria</taxon>
        <taxon>Pseudomonadati</taxon>
        <taxon>Pseudomonadota</taxon>
        <taxon>Alphaproteobacteria</taxon>
        <taxon>Sphingomonadales</taxon>
        <taxon>Rhizorhabdaceae</taxon>
        <taxon>Edaphosphingomonas</taxon>
    </lineage>
</organism>
<reference evidence="1 2" key="1">
    <citation type="submission" date="2016-09" db="EMBL/GenBank/DDBJ databases">
        <title>Metabolic pathway, cell adaptation mechanisms and a novel monoxygenase revealed through proteogenomic-transcription analysis of a Sphingomonas haloaromaticamans strain degrading the fungicide ortho-phenylphenol.</title>
        <authorList>
            <person name="Perruchon C."/>
            <person name="Papadopoulou E.S."/>
            <person name="Rousidou C."/>
            <person name="Vasileiadis S."/>
            <person name="Tanou G."/>
            <person name="Amoutzias G."/>
            <person name="Molassiotis A."/>
            <person name="Karpouzas D.G."/>
        </authorList>
    </citation>
    <scope>NUCLEOTIDE SEQUENCE [LARGE SCALE GENOMIC DNA]</scope>
    <source>
        <strain evidence="1 2">P3</strain>
    </source>
</reference>
<comment type="caution">
    <text evidence="1">The sequence shown here is derived from an EMBL/GenBank/DDBJ whole genome shotgun (WGS) entry which is preliminary data.</text>
</comment>
<gene>
    <name evidence="1" type="ORF">BHE75_03294</name>
</gene>
<dbReference type="Proteomes" id="UP000179467">
    <property type="component" value="Unassembled WGS sequence"/>
</dbReference>